<dbReference type="PANTHER" id="PTHR47262">
    <property type="entry name" value="OS02G0132600 PROTEIN"/>
    <property type="match status" value="1"/>
</dbReference>
<evidence type="ECO:0008006" key="2">
    <source>
        <dbReference type="Google" id="ProtNLM"/>
    </source>
</evidence>
<dbReference type="PANTHER" id="PTHR47262:SF1">
    <property type="entry name" value="OS02G0132600 PROTEIN"/>
    <property type="match status" value="1"/>
</dbReference>
<name>A0A3N7FGW9_POPTR</name>
<sequence length="118" mass="13334">MDLLQAIKDELGASPSRKCLDFLLTACVNAKDLGNSLLVWKEYQAAGLPYNVTSYLRMYQALLASGGHVSAKVMLNKIPKDDPHVRIVIQECQRTYIGHTYIKGEKKRIKEGRRKRSV</sequence>
<reference evidence="1" key="1">
    <citation type="journal article" date="2006" name="Science">
        <title>The genome of black cottonwood, Populus trichocarpa (Torr. &amp; Gray).</title>
        <authorList>
            <person name="Tuskan G.A."/>
            <person name="Difazio S."/>
            <person name="Jansson S."/>
            <person name="Bohlmann J."/>
            <person name="Grigoriev I."/>
            <person name="Hellsten U."/>
            <person name="Putnam N."/>
            <person name="Ralph S."/>
            <person name="Rombauts S."/>
            <person name="Salamov A."/>
            <person name="Schein J."/>
            <person name="Sterck L."/>
            <person name="Aerts A."/>
            <person name="Bhalerao R.R."/>
            <person name="Bhalerao R.P."/>
            <person name="Blaudez D."/>
            <person name="Boerjan W."/>
            <person name="Brun A."/>
            <person name="Brunner A."/>
            <person name="Busov V."/>
            <person name="Campbell M."/>
            <person name="Carlson J."/>
            <person name="Chalot M."/>
            <person name="Chapman J."/>
            <person name="Chen G.L."/>
            <person name="Cooper D."/>
            <person name="Coutinho P.M."/>
            <person name="Couturier J."/>
            <person name="Covert S."/>
            <person name="Cronk Q."/>
            <person name="Cunningham R."/>
            <person name="Davis J."/>
            <person name="Degroeve S."/>
            <person name="Dejardin A."/>
            <person name="Depamphilis C."/>
            <person name="Detter J."/>
            <person name="Dirks B."/>
            <person name="Dubchak I."/>
            <person name="Duplessis S."/>
            <person name="Ehlting J."/>
            <person name="Ellis B."/>
            <person name="Gendler K."/>
            <person name="Goodstein D."/>
            <person name="Gribskov M."/>
            <person name="Grimwood J."/>
            <person name="Groover A."/>
            <person name="Gunter L."/>
            <person name="Hamberger B."/>
            <person name="Heinze B."/>
            <person name="Helariutta Y."/>
            <person name="Henrissat B."/>
            <person name="Holligan D."/>
            <person name="Holt R."/>
            <person name="Huang W."/>
            <person name="Islam-Faridi N."/>
            <person name="Jones S."/>
            <person name="Jones-Rhoades M."/>
            <person name="Jorgensen R."/>
            <person name="Joshi C."/>
            <person name="Kangasjarvi J."/>
            <person name="Karlsson J."/>
            <person name="Kelleher C."/>
            <person name="Kirkpatrick R."/>
            <person name="Kirst M."/>
            <person name="Kohler A."/>
            <person name="Kalluri U."/>
            <person name="Larimer F."/>
            <person name="Leebens-Mack J."/>
            <person name="Leple J.C."/>
            <person name="Locascio P."/>
            <person name="Lou Y."/>
            <person name="Lucas S."/>
            <person name="Martin F."/>
            <person name="Montanini B."/>
            <person name="Napoli C."/>
            <person name="Nelson D.R."/>
            <person name="Nelson C."/>
            <person name="Nieminen K."/>
            <person name="Nilsson O."/>
            <person name="Pereda V."/>
            <person name="Peter G."/>
            <person name="Philippe R."/>
            <person name="Pilate G."/>
            <person name="Poliakov A."/>
            <person name="Razumovskaya J."/>
            <person name="Richardson P."/>
            <person name="Rinaldi C."/>
            <person name="Ritland K."/>
            <person name="Rouze P."/>
            <person name="Ryaboy D."/>
            <person name="Schmutz J."/>
            <person name="Schrader J."/>
            <person name="Segerman B."/>
            <person name="Shin H."/>
            <person name="Siddiqui A."/>
            <person name="Sterky F."/>
            <person name="Terry A."/>
            <person name="Tsai C.J."/>
            <person name="Uberbacher E."/>
            <person name="Unneberg P."/>
            <person name="Vahala J."/>
            <person name="Wall K."/>
            <person name="Wessler S."/>
            <person name="Yang G."/>
            <person name="Yin T."/>
            <person name="Douglas C."/>
            <person name="Marra M."/>
            <person name="Sandberg G."/>
            <person name="Van de Peer Y."/>
            <person name="Rokhsar D."/>
        </authorList>
    </citation>
    <scope>NUCLEOTIDE SEQUENCE [LARGE SCALE GENOMIC DNA]</scope>
    <source>
        <strain evidence="1">Nisqually-1</strain>
    </source>
</reference>
<gene>
    <name evidence="1" type="ORF">POPTR_T172007</name>
</gene>
<proteinExistence type="predicted"/>
<protein>
    <recommendedName>
        <fullName evidence="2">Pentacotripeptide-repeat region of PRORP domain-containing protein</fullName>
    </recommendedName>
</protein>
<organism evidence="1">
    <name type="scientific">Populus trichocarpa</name>
    <name type="common">Western balsam poplar</name>
    <name type="synonym">Populus balsamifera subsp. trichocarpa</name>
    <dbReference type="NCBI Taxonomy" id="3694"/>
    <lineage>
        <taxon>Eukaryota</taxon>
        <taxon>Viridiplantae</taxon>
        <taxon>Streptophyta</taxon>
        <taxon>Embryophyta</taxon>
        <taxon>Tracheophyta</taxon>
        <taxon>Spermatophyta</taxon>
        <taxon>Magnoliopsida</taxon>
        <taxon>eudicotyledons</taxon>
        <taxon>Gunneridae</taxon>
        <taxon>Pentapetalae</taxon>
        <taxon>rosids</taxon>
        <taxon>fabids</taxon>
        <taxon>Malpighiales</taxon>
        <taxon>Salicaceae</taxon>
        <taxon>Saliceae</taxon>
        <taxon>Populus</taxon>
    </lineage>
</organism>
<accession>A0A3N7FGW9</accession>
<reference evidence="1" key="2">
    <citation type="submission" date="2017-07" db="EMBL/GenBank/DDBJ databases">
        <title>WGS assembly of Populus trichocarpa.</title>
        <authorList>
            <person name="Tuskan G."/>
            <person name="Difazio S."/>
            <person name="Jansson S."/>
            <person name="Bohlmann J."/>
            <person name="Grigoriev I."/>
            <person name="Hellsten U."/>
            <person name="Putnam N."/>
            <person name="Ralph S."/>
            <person name="Rombauts S."/>
            <person name="Salamov A."/>
            <person name="Schein J."/>
            <person name="Sterck L."/>
            <person name="Aerts A."/>
            <person name="Bhalerao R."/>
            <person name="Bhalerao R."/>
            <person name="Blaudez D."/>
            <person name="Boerjan W."/>
            <person name="Brun A."/>
            <person name="Brunner A."/>
            <person name="Busov V."/>
            <person name="Campbell M."/>
            <person name="Carlson J."/>
            <person name="Chalot M."/>
            <person name="Chapman J."/>
            <person name="Chen G."/>
            <person name="Cooper D."/>
            <person name="Coutinho P."/>
            <person name="Couturier J."/>
            <person name="Covert S."/>
            <person name="Cronk Q."/>
            <person name="Cunningham R."/>
            <person name="Davis J."/>
            <person name="Degroeve S."/>
            <person name="Dejardin A."/>
            <person name="Depamphilis C."/>
            <person name="Detter J."/>
            <person name="Dirks B."/>
            <person name="Dubchak I."/>
            <person name="Duplessis S."/>
            <person name="Ehlting J."/>
            <person name="Ellis B."/>
            <person name="Gendler K."/>
            <person name="Goodstein D."/>
            <person name="Gribskov M."/>
            <person name="Grimwood J."/>
            <person name="Groover A."/>
            <person name="Gunter L."/>
            <person name="Hamberger B."/>
            <person name="Heinze B."/>
            <person name="Helariutta Y."/>
            <person name="Henrissat B."/>
            <person name="Holligan D."/>
            <person name="Holt R."/>
            <person name="Huang W."/>
            <person name="Islam-Faridi N."/>
            <person name="Jones S."/>
            <person name="Jones-Rhoades M."/>
            <person name="Jorgensen R."/>
            <person name="Joshi C."/>
            <person name="Kangasjarvi J."/>
            <person name="Karlsson J."/>
            <person name="Kelleher C."/>
            <person name="Kirkpatrick R."/>
            <person name="Kirst M."/>
            <person name="Kohler A."/>
            <person name="Kalluri U."/>
            <person name="Larimer F."/>
            <person name="Leebens-Mack J."/>
            <person name="Leple J."/>
            <person name="Locascio P."/>
            <person name="Lou Y."/>
            <person name="Lucas S."/>
            <person name="Martin F."/>
            <person name="Montanini B."/>
            <person name="Napoli C."/>
            <person name="Nelson D."/>
            <person name="Nelson C."/>
            <person name="Nieminen K."/>
            <person name="Nilsson O."/>
            <person name="Pereda V."/>
            <person name="Peter G."/>
            <person name="Philippe R."/>
            <person name="Pilate G."/>
            <person name="Poliakov A."/>
            <person name="Razumovskaya J."/>
            <person name="Richardson P."/>
            <person name="Rinaldi C."/>
            <person name="Ritland K."/>
            <person name="Rouze P."/>
            <person name="Ryaboy D."/>
            <person name="Schmutz J."/>
            <person name="Schrader J."/>
            <person name="Segerman B."/>
            <person name="Shin H."/>
            <person name="Siddiqui A."/>
            <person name="Sterky F."/>
            <person name="Terry A."/>
            <person name="Tsai C."/>
            <person name="Uberbacher E."/>
            <person name="Unneberg P."/>
            <person name="Vahala J."/>
            <person name="Wall K."/>
            <person name="Wessler S."/>
            <person name="Yang G."/>
            <person name="Yin T."/>
            <person name="Douglas C."/>
            <person name="Marra M."/>
            <person name="Sandberg G."/>
            <person name="Van De Peer Y."/>
            <person name="Rokhsar D."/>
        </authorList>
    </citation>
    <scope>NUCLEOTIDE SEQUENCE</scope>
    <source>
        <strain evidence="1">Nisqually-1</strain>
    </source>
</reference>
<dbReference type="InParanoid" id="A0A3N7FGW9"/>
<evidence type="ECO:0000313" key="1">
    <source>
        <dbReference type="EMBL" id="RQO95316.1"/>
    </source>
</evidence>
<dbReference type="STRING" id="3694.A0A3N7FGW9"/>
<dbReference type="AlphaFoldDB" id="A0A3N7FGW9"/>
<dbReference type="EMBL" id="KZ623909">
    <property type="protein sequence ID" value="RQO95316.1"/>
    <property type="molecule type" value="Genomic_DNA"/>
</dbReference>